<evidence type="ECO:0000313" key="1">
    <source>
        <dbReference type="EMBL" id="CAF1525702.1"/>
    </source>
</evidence>
<feature type="non-terminal residue" evidence="1">
    <location>
        <position position="1"/>
    </location>
</feature>
<protein>
    <submittedName>
        <fullName evidence="1">Uncharacterized protein</fullName>
    </submittedName>
</protein>
<name>A0A815V7Q3_9BILA</name>
<comment type="caution">
    <text evidence="1">The sequence shown here is derived from an EMBL/GenBank/DDBJ whole genome shotgun (WGS) entry which is preliminary data.</text>
</comment>
<evidence type="ECO:0000313" key="2">
    <source>
        <dbReference type="Proteomes" id="UP000663860"/>
    </source>
</evidence>
<dbReference type="AlphaFoldDB" id="A0A815V7Q3"/>
<organism evidence="1 2">
    <name type="scientific">Adineta steineri</name>
    <dbReference type="NCBI Taxonomy" id="433720"/>
    <lineage>
        <taxon>Eukaryota</taxon>
        <taxon>Metazoa</taxon>
        <taxon>Spiralia</taxon>
        <taxon>Gnathifera</taxon>
        <taxon>Rotifera</taxon>
        <taxon>Eurotatoria</taxon>
        <taxon>Bdelloidea</taxon>
        <taxon>Adinetida</taxon>
        <taxon>Adinetidae</taxon>
        <taxon>Adineta</taxon>
    </lineage>
</organism>
<reference evidence="1" key="1">
    <citation type="submission" date="2021-02" db="EMBL/GenBank/DDBJ databases">
        <authorList>
            <person name="Nowell W R."/>
        </authorList>
    </citation>
    <scope>NUCLEOTIDE SEQUENCE</scope>
</reference>
<gene>
    <name evidence="1" type="ORF">IZO911_LOCUS45984</name>
</gene>
<accession>A0A815V7Q3</accession>
<dbReference type="EMBL" id="CAJNOE010006928">
    <property type="protein sequence ID" value="CAF1525702.1"/>
    <property type="molecule type" value="Genomic_DNA"/>
</dbReference>
<proteinExistence type="predicted"/>
<sequence length="34" mass="4093">DEHEVYGWMQISNSENLEPLDETKVDLILKQYQQ</sequence>
<dbReference type="Proteomes" id="UP000663860">
    <property type="component" value="Unassembled WGS sequence"/>
</dbReference>